<gene>
    <name evidence="1" type="ORF">Mame_02891</name>
</gene>
<evidence type="ECO:0000313" key="2">
    <source>
        <dbReference type="Proteomes" id="UP000191135"/>
    </source>
</evidence>
<dbReference type="Pfam" id="PF09954">
    <property type="entry name" value="DUF2188"/>
    <property type="match status" value="1"/>
</dbReference>
<name>A0A1U9Z3H4_9HYPH</name>
<dbReference type="KEGG" id="mmed:Mame_02891"/>
<dbReference type="OrthoDB" id="7596641at2"/>
<dbReference type="RefSeq" id="WP_018063206.1">
    <property type="nucleotide sequence ID" value="NZ_AQWH01000002.1"/>
</dbReference>
<evidence type="ECO:0008006" key="3">
    <source>
        <dbReference type="Google" id="ProtNLM"/>
    </source>
</evidence>
<proteinExistence type="predicted"/>
<dbReference type="InterPro" id="IPR018691">
    <property type="entry name" value="DUF2188"/>
</dbReference>
<sequence length="81" mass="9107">MEVIYHVGRHDGGYAYRMENAWSETFPTHDAALSAARSAAARQRTGGKNAHILFETEDGEWHREYAEGGDRPETIVIDDSK</sequence>
<accession>A0A1U9Z3H4</accession>
<keyword evidence="2" id="KW-1185">Reference proteome</keyword>
<dbReference type="Proteomes" id="UP000191135">
    <property type="component" value="Chromosome"/>
</dbReference>
<dbReference type="AlphaFoldDB" id="A0A1U9Z3H4"/>
<organism evidence="1 2">
    <name type="scientific">Martelella mediterranea DSM 17316</name>
    <dbReference type="NCBI Taxonomy" id="1122214"/>
    <lineage>
        <taxon>Bacteria</taxon>
        <taxon>Pseudomonadati</taxon>
        <taxon>Pseudomonadota</taxon>
        <taxon>Alphaproteobacteria</taxon>
        <taxon>Hyphomicrobiales</taxon>
        <taxon>Aurantimonadaceae</taxon>
        <taxon>Martelella</taxon>
    </lineage>
</organism>
<reference evidence="1 2" key="1">
    <citation type="submission" date="2017-03" db="EMBL/GenBank/DDBJ databases">
        <title>Foreign affairs: Plasmid Transfer between Roseobacters and Rhizobia.</title>
        <authorList>
            <person name="Bartling P."/>
            <person name="Bunk B."/>
            <person name="Overmann J."/>
            <person name="Brinkmann H."/>
            <person name="Petersen J."/>
        </authorList>
    </citation>
    <scope>NUCLEOTIDE SEQUENCE [LARGE SCALE GENOMIC DNA]</scope>
    <source>
        <strain evidence="1 2">MACL11</strain>
    </source>
</reference>
<protein>
    <recommendedName>
        <fullName evidence="3">DUF2188 domain-containing protein</fullName>
    </recommendedName>
</protein>
<evidence type="ECO:0000313" key="1">
    <source>
        <dbReference type="EMBL" id="AQZ52214.1"/>
    </source>
</evidence>
<dbReference type="EMBL" id="CP020330">
    <property type="protein sequence ID" value="AQZ52214.1"/>
    <property type="molecule type" value="Genomic_DNA"/>
</dbReference>